<dbReference type="EMBL" id="BMOY01000019">
    <property type="protein sequence ID" value="GGJ06115.1"/>
    <property type="molecule type" value="Genomic_DNA"/>
</dbReference>
<accession>A0A917NJS7</accession>
<feature type="transmembrane region" description="Helical" evidence="6">
    <location>
        <begin position="12"/>
        <end position="31"/>
    </location>
</feature>
<reference evidence="7" key="1">
    <citation type="journal article" date="2014" name="Int. J. Syst. Evol. Microbiol.">
        <title>Complete genome sequence of Corynebacterium casei LMG S-19264T (=DSM 44701T), isolated from a smear-ripened cheese.</title>
        <authorList>
            <consortium name="US DOE Joint Genome Institute (JGI-PGF)"/>
            <person name="Walter F."/>
            <person name="Albersmeier A."/>
            <person name="Kalinowski J."/>
            <person name="Ruckert C."/>
        </authorList>
    </citation>
    <scope>NUCLEOTIDE SEQUENCE</scope>
    <source>
        <strain evidence="7">JCM 18487</strain>
    </source>
</reference>
<sequence>MSQRSFLHGAMVLVTASLVNRILGFIYNVFFSRLIGAEGMGLFRLVWPMTSLMWTLITAGMNVAIAKLVAEALVQRDAVRIRRIMRTSAAVTLTMAVVCGLAMWFGRGFIRSHWLTDPRAYPTFLVTIPYVCVIAIASLFRGYFQGLQDMSPPALASVVEQVVRIAAIYLIATALAQHGLAYAAAAAMAGGLLGEVCGLCFMVWQFSRRGRLAHVLPDPLPRSLETTRQTLRAIAGIAVPVTLSRLIGTAIFTIEALLIPRTLLWSGATTAEATAQYGAYAGMVWPLLGFPTLFTGALATNLVPAVSESAAARDAQRIRMRLSQAWKAAALVGFPSSVILTVLAEPLCRTVYNTSGIGPILSLMAPCCFLICLQGPLSGILQGLNHAGVAMANSLLGAVVRLMLMYWLGSRYGILGVALATSLSICLTTALYFASVYRYIGFAVRLVDTTKIAVASLALLVFTKWAYTLQPRLTGSRLLAVVTLGLAVYFVLCCAFRVITSRNVRRIPKVGPPLARLVARLPFAV</sequence>
<dbReference type="PANTHER" id="PTHR30250">
    <property type="entry name" value="PST FAMILY PREDICTED COLANIC ACID TRANSPORTER"/>
    <property type="match status" value="1"/>
</dbReference>
<dbReference type="InterPro" id="IPR024923">
    <property type="entry name" value="PG_synth_SpoVB"/>
</dbReference>
<gene>
    <name evidence="7" type="ORF">GCM10010885_14110</name>
</gene>
<evidence type="ECO:0000256" key="4">
    <source>
        <dbReference type="ARBA" id="ARBA00022989"/>
    </source>
</evidence>
<evidence type="ECO:0000256" key="5">
    <source>
        <dbReference type="ARBA" id="ARBA00023136"/>
    </source>
</evidence>
<dbReference type="InterPro" id="IPR050833">
    <property type="entry name" value="Poly_Biosynth_Transport"/>
</dbReference>
<feature type="transmembrane region" description="Helical" evidence="6">
    <location>
        <begin position="325"/>
        <end position="344"/>
    </location>
</feature>
<keyword evidence="2" id="KW-1003">Cell membrane</keyword>
<feature type="transmembrane region" description="Helical" evidence="6">
    <location>
        <begin position="51"/>
        <end position="70"/>
    </location>
</feature>
<keyword evidence="4 6" id="KW-1133">Transmembrane helix</keyword>
<comment type="subcellular location">
    <subcellularLocation>
        <location evidence="1">Cell membrane</location>
        <topology evidence="1">Multi-pass membrane protein</topology>
    </subcellularLocation>
</comment>
<dbReference type="CDD" id="cd13124">
    <property type="entry name" value="MATE_SpoVB_like"/>
    <property type="match status" value="1"/>
</dbReference>
<feature type="transmembrane region" description="Helical" evidence="6">
    <location>
        <begin position="446"/>
        <end position="467"/>
    </location>
</feature>
<dbReference type="AlphaFoldDB" id="A0A917NJS7"/>
<dbReference type="InterPro" id="IPR014249">
    <property type="entry name" value="Spore_V_B"/>
</dbReference>
<feature type="transmembrane region" description="Helical" evidence="6">
    <location>
        <begin position="122"/>
        <end position="143"/>
    </location>
</feature>
<name>A0A917NJS7_9BACL</name>
<feature type="transmembrane region" description="Helical" evidence="6">
    <location>
        <begin position="389"/>
        <end position="408"/>
    </location>
</feature>
<organism evidence="7 8">
    <name type="scientific">Alicyclobacillus cellulosilyticus</name>
    <dbReference type="NCBI Taxonomy" id="1003997"/>
    <lineage>
        <taxon>Bacteria</taxon>
        <taxon>Bacillati</taxon>
        <taxon>Bacillota</taxon>
        <taxon>Bacilli</taxon>
        <taxon>Bacillales</taxon>
        <taxon>Alicyclobacillaceae</taxon>
        <taxon>Alicyclobacillus</taxon>
    </lineage>
</organism>
<protein>
    <submittedName>
        <fullName evidence="7">Stage V sporulation protein B</fullName>
    </submittedName>
</protein>
<keyword evidence="3 6" id="KW-0812">Transmembrane</keyword>
<reference evidence="7" key="2">
    <citation type="submission" date="2020-09" db="EMBL/GenBank/DDBJ databases">
        <authorList>
            <person name="Sun Q."/>
            <person name="Ohkuma M."/>
        </authorList>
    </citation>
    <scope>NUCLEOTIDE SEQUENCE</scope>
    <source>
        <strain evidence="7">JCM 18487</strain>
    </source>
</reference>
<dbReference type="Proteomes" id="UP000637695">
    <property type="component" value="Unassembled WGS sequence"/>
</dbReference>
<feature type="transmembrane region" description="Helical" evidence="6">
    <location>
        <begin position="479"/>
        <end position="499"/>
    </location>
</feature>
<evidence type="ECO:0000313" key="8">
    <source>
        <dbReference type="Proteomes" id="UP000637695"/>
    </source>
</evidence>
<evidence type="ECO:0000313" key="7">
    <source>
        <dbReference type="EMBL" id="GGJ06115.1"/>
    </source>
</evidence>
<keyword evidence="8" id="KW-1185">Reference proteome</keyword>
<keyword evidence="5 6" id="KW-0472">Membrane</keyword>
<feature type="transmembrane region" description="Helical" evidence="6">
    <location>
        <begin position="279"/>
        <end position="304"/>
    </location>
</feature>
<dbReference type="Pfam" id="PF01943">
    <property type="entry name" value="Polysacc_synt"/>
    <property type="match status" value="1"/>
</dbReference>
<evidence type="ECO:0000256" key="3">
    <source>
        <dbReference type="ARBA" id="ARBA00022692"/>
    </source>
</evidence>
<evidence type="ECO:0000256" key="6">
    <source>
        <dbReference type="SAM" id="Phobius"/>
    </source>
</evidence>
<evidence type="ECO:0000256" key="2">
    <source>
        <dbReference type="ARBA" id="ARBA00022475"/>
    </source>
</evidence>
<dbReference type="InterPro" id="IPR002797">
    <property type="entry name" value="Polysacc_synth"/>
</dbReference>
<dbReference type="NCBIfam" id="TIGR02900">
    <property type="entry name" value="spore_V_B"/>
    <property type="match status" value="1"/>
</dbReference>
<evidence type="ECO:0000256" key="1">
    <source>
        <dbReference type="ARBA" id="ARBA00004651"/>
    </source>
</evidence>
<feature type="transmembrane region" description="Helical" evidence="6">
    <location>
        <begin position="233"/>
        <end position="259"/>
    </location>
</feature>
<feature type="transmembrane region" description="Helical" evidence="6">
    <location>
        <begin position="155"/>
        <end position="176"/>
    </location>
</feature>
<dbReference type="RefSeq" id="WP_188882040.1">
    <property type="nucleotide sequence ID" value="NZ_BMOY01000019.1"/>
</dbReference>
<feature type="transmembrane region" description="Helical" evidence="6">
    <location>
        <begin position="414"/>
        <end position="434"/>
    </location>
</feature>
<comment type="caution">
    <text evidence="7">The sequence shown here is derived from an EMBL/GenBank/DDBJ whole genome shotgun (WGS) entry which is preliminary data.</text>
</comment>
<dbReference type="GO" id="GO:0005886">
    <property type="term" value="C:plasma membrane"/>
    <property type="evidence" value="ECO:0007669"/>
    <property type="project" value="UniProtKB-SubCell"/>
</dbReference>
<feature type="transmembrane region" description="Helical" evidence="6">
    <location>
        <begin position="182"/>
        <end position="204"/>
    </location>
</feature>
<dbReference type="PIRSF" id="PIRSF038958">
    <property type="entry name" value="PG_synth_SpoVB"/>
    <property type="match status" value="1"/>
</dbReference>
<proteinExistence type="predicted"/>
<feature type="transmembrane region" description="Helical" evidence="6">
    <location>
        <begin position="356"/>
        <end position="377"/>
    </location>
</feature>
<feature type="transmembrane region" description="Helical" evidence="6">
    <location>
        <begin position="90"/>
        <end position="110"/>
    </location>
</feature>
<dbReference type="PANTHER" id="PTHR30250:SF24">
    <property type="entry name" value="STAGE V SPORULATION PROTEIN B"/>
    <property type="match status" value="1"/>
</dbReference>